<dbReference type="OrthoDB" id="2432601at2759"/>
<reference evidence="1 2" key="2">
    <citation type="submission" date="2017-10" db="EMBL/GenBank/DDBJ databases">
        <title>Extensive intraspecific genome diversity in a model arbuscular mycorrhizal fungus.</title>
        <authorList>
            <person name="Chen E.C.H."/>
            <person name="Morin E."/>
            <person name="Baudet D."/>
            <person name="Noel J."/>
            <person name="Ndikumana S."/>
            <person name="Charron P."/>
            <person name="St-Onge C."/>
            <person name="Giorgi J."/>
            <person name="Grigoriev I.V."/>
            <person name="Roux C."/>
            <person name="Martin F.M."/>
            <person name="Corradi N."/>
        </authorList>
    </citation>
    <scope>NUCLEOTIDE SEQUENCE [LARGE SCALE GENOMIC DNA]</scope>
    <source>
        <strain evidence="1 2">C2</strain>
    </source>
</reference>
<proteinExistence type="predicted"/>
<reference evidence="1 2" key="1">
    <citation type="submission" date="2016-04" db="EMBL/GenBank/DDBJ databases">
        <title>Genome analyses suggest a sexual origin of heterokaryosis in a supposedly ancient asexual fungus.</title>
        <authorList>
            <person name="Ropars J."/>
            <person name="Sedzielewska K."/>
            <person name="Noel J."/>
            <person name="Charron P."/>
            <person name="Farinelli L."/>
            <person name="Marton T."/>
            <person name="Kruger M."/>
            <person name="Pelin A."/>
            <person name="Brachmann A."/>
            <person name="Corradi N."/>
        </authorList>
    </citation>
    <scope>NUCLEOTIDE SEQUENCE [LARGE SCALE GENOMIC DNA]</scope>
    <source>
        <strain evidence="1 2">C2</strain>
    </source>
</reference>
<evidence type="ECO:0000313" key="1">
    <source>
        <dbReference type="EMBL" id="PKK69312.1"/>
    </source>
</evidence>
<dbReference type="Proteomes" id="UP000233469">
    <property type="component" value="Unassembled WGS sequence"/>
</dbReference>
<organism evidence="1 2">
    <name type="scientific">Rhizophagus irregularis</name>
    <dbReference type="NCBI Taxonomy" id="588596"/>
    <lineage>
        <taxon>Eukaryota</taxon>
        <taxon>Fungi</taxon>
        <taxon>Fungi incertae sedis</taxon>
        <taxon>Mucoromycota</taxon>
        <taxon>Glomeromycotina</taxon>
        <taxon>Glomeromycetes</taxon>
        <taxon>Glomerales</taxon>
        <taxon>Glomeraceae</taxon>
        <taxon>Rhizophagus</taxon>
    </lineage>
</organism>
<name>A0A2N1N5X7_9GLOM</name>
<gene>
    <name evidence="1" type="ORF">RhiirC2_781140</name>
</gene>
<protein>
    <submittedName>
        <fullName evidence="1">Uncharacterized protein</fullName>
    </submittedName>
</protein>
<accession>A0A2N1N5X7</accession>
<comment type="caution">
    <text evidence="1">The sequence shown here is derived from an EMBL/GenBank/DDBJ whole genome shotgun (WGS) entry which is preliminary data.</text>
</comment>
<dbReference type="EMBL" id="LLXL01000740">
    <property type="protein sequence ID" value="PKK69312.1"/>
    <property type="molecule type" value="Genomic_DNA"/>
</dbReference>
<dbReference type="AlphaFoldDB" id="A0A2N1N5X7"/>
<sequence>MNNSDHYVALYEDAIKFCNIFSWTDLTITIIAPHLHCLLLNLIPKEIIHPFKAAGISKSLLKILLINFLYDLHHAIYEAIWKEHSAMWKETKKRFNLTKSSFGNYHRSKHRSATQPRSHRLHIERGYRHPFNDSLHALDNSILWI</sequence>
<evidence type="ECO:0000313" key="2">
    <source>
        <dbReference type="Proteomes" id="UP000233469"/>
    </source>
</evidence>